<dbReference type="Proteomes" id="UP000182998">
    <property type="component" value="Unassembled WGS sequence"/>
</dbReference>
<dbReference type="HOGENOM" id="CLU_471662_0_0_6"/>
<evidence type="ECO:0000313" key="3">
    <source>
        <dbReference type="Proteomes" id="UP000032414"/>
    </source>
</evidence>
<evidence type="ECO:0008006" key="5">
    <source>
        <dbReference type="Google" id="ProtNLM"/>
    </source>
</evidence>
<dbReference type="EMBL" id="FMVN01000008">
    <property type="protein sequence ID" value="SCY45586.1"/>
    <property type="molecule type" value="Genomic_DNA"/>
</dbReference>
<proteinExistence type="predicted"/>
<dbReference type="Proteomes" id="UP000032414">
    <property type="component" value="Chromosome I"/>
</dbReference>
<accession>A0A098GGD1</accession>
<reference evidence="3" key="1">
    <citation type="submission" date="2014-09" db="EMBL/GenBank/DDBJ databases">
        <authorList>
            <person name="Gomez-Valero L."/>
        </authorList>
    </citation>
    <scope>NUCLEOTIDE SEQUENCE [LARGE SCALE GENOMIC DNA]</scope>
    <source>
        <strain evidence="3">ATCC33218</strain>
    </source>
</reference>
<reference evidence="1" key="2">
    <citation type="submission" date="2014-09" db="EMBL/GenBank/DDBJ databases">
        <authorList>
            <person name="GOMEZ-VALERO Laura"/>
        </authorList>
    </citation>
    <scope>NUCLEOTIDE SEQUENCE</scope>
    <source>
        <strain evidence="1">ATCC33218</strain>
    </source>
</reference>
<dbReference type="KEGG" id="tmc:LMI_2274"/>
<dbReference type="PATRIC" id="fig|451.8.peg.3008"/>
<reference evidence="2 4" key="3">
    <citation type="submission" date="2016-10" db="EMBL/GenBank/DDBJ databases">
        <authorList>
            <person name="Varghese N."/>
            <person name="Submissions S."/>
        </authorList>
    </citation>
    <scope>NUCLEOTIDE SEQUENCE [LARGE SCALE GENOMIC DNA]</scope>
    <source>
        <strain evidence="2 4">ATCC 33218</strain>
    </source>
</reference>
<dbReference type="RefSeq" id="WP_045099764.1">
    <property type="nucleotide sequence ID" value="NZ_CP020614.1"/>
</dbReference>
<sequence>MTSVFDLDDLEFLRVNGLALRHVELEKGLDEQKNGSGRGDAVSLANYGLNEAFSSFSHSISDENCVTLQKEIEHFIFNSLQHYHCPSNHFKDAAFHLMLRGDDARVPYDFKSYPLGKCGTHAFSAAQIVFSIFTNNYQNEDIHHATMQIFLEFKDKLRQLKIQKAHEWLSLAKQNETKESAKLVALLSKLIEVYSENIYLDKPLFRLVDNLVKQPQYALHDIEGLERILSNLSSEKKGESTLVYSYEEDNWDEMDERALKSRLLHYVANQNLPKVEMCLSRLPKRAFTTIDRTMGCPLQIAASLPCTAILKAIYEFDPGYYDLLMSDETLSTPIYLSFRTAQYGNTDFLLSKRQVLSRDLSCFNAHIFGNPPQFSERFFQVLDRLLEQGATLGNEIKGLHNNPFAIWMRQLGYSNVDPATLLKRLLPHTDYHSKYLGLLSCSLELYYLCNQSTTELTLDSNVEAFLRLRAAIFESLSLEECKHINELVSTKCYAGNAEERLYNDLAQSAMSSEQAKKFQLCFNPQAAEAEKQNFQITNPNRLWYTLSQPQTTNVEAYQVEDDQDDIVDSGISIPCILM</sequence>
<name>A0A098GGD1_LEGMI</name>
<evidence type="ECO:0000313" key="1">
    <source>
        <dbReference type="EMBL" id="CEG61544.1"/>
    </source>
</evidence>
<gene>
    <name evidence="1" type="ORF">LMI_2274</name>
    <name evidence="2" type="ORF">SAMN02982997_01751</name>
</gene>
<evidence type="ECO:0000313" key="2">
    <source>
        <dbReference type="EMBL" id="SCY45586.1"/>
    </source>
</evidence>
<keyword evidence="4" id="KW-1185">Reference proteome</keyword>
<protein>
    <recommendedName>
        <fullName evidence="5">Ankyrin repeat protein</fullName>
    </recommendedName>
</protein>
<evidence type="ECO:0000313" key="4">
    <source>
        <dbReference type="Proteomes" id="UP000182998"/>
    </source>
</evidence>
<organism evidence="1 3">
    <name type="scientific">Legionella micdadei</name>
    <name type="common">Tatlockia micdadei</name>
    <dbReference type="NCBI Taxonomy" id="451"/>
    <lineage>
        <taxon>Bacteria</taxon>
        <taxon>Pseudomonadati</taxon>
        <taxon>Pseudomonadota</taxon>
        <taxon>Gammaproteobacteria</taxon>
        <taxon>Legionellales</taxon>
        <taxon>Legionellaceae</taxon>
        <taxon>Legionella</taxon>
    </lineage>
</organism>
<dbReference type="AlphaFoldDB" id="A0A098GGD1"/>
<dbReference type="OrthoDB" id="5657173at2"/>
<dbReference type="EMBL" id="LN614830">
    <property type="protein sequence ID" value="CEG61544.1"/>
    <property type="molecule type" value="Genomic_DNA"/>
</dbReference>